<comment type="catalytic activity">
    <reaction evidence="11 14">
        <text>RNA(n) + a ribonucleoside 5'-triphosphate = RNA(n+1) + diphosphate</text>
        <dbReference type="Rhea" id="RHEA:21248"/>
        <dbReference type="Rhea" id="RHEA-COMP:14527"/>
        <dbReference type="Rhea" id="RHEA-COMP:17342"/>
        <dbReference type="ChEBI" id="CHEBI:33019"/>
        <dbReference type="ChEBI" id="CHEBI:61557"/>
        <dbReference type="ChEBI" id="CHEBI:140395"/>
        <dbReference type="EC" id="2.7.7.6"/>
    </reaction>
</comment>
<dbReference type="FunFam" id="3.90.1100.10:FF:000028">
    <property type="entry name" value="DNA-directed RNA polymerase subunit beta"/>
    <property type="match status" value="1"/>
</dbReference>
<dbReference type="GO" id="GO:0000428">
    <property type="term" value="C:DNA-directed RNA polymerase complex"/>
    <property type="evidence" value="ECO:0007669"/>
    <property type="project" value="UniProtKB-KW"/>
</dbReference>
<dbReference type="InterPro" id="IPR014724">
    <property type="entry name" value="RNA_pol_RPB2_OB-fold"/>
</dbReference>
<evidence type="ECO:0000256" key="4">
    <source>
        <dbReference type="ARBA" id="ARBA00022679"/>
    </source>
</evidence>
<evidence type="ECO:0000313" key="21">
    <source>
        <dbReference type="EMBL" id="GMI80425.1"/>
    </source>
</evidence>
<evidence type="ECO:0000259" key="20">
    <source>
        <dbReference type="Pfam" id="PF06883"/>
    </source>
</evidence>
<dbReference type="GO" id="GO:0003677">
    <property type="term" value="F:DNA binding"/>
    <property type="evidence" value="ECO:0007669"/>
    <property type="project" value="InterPro"/>
</dbReference>
<evidence type="ECO:0000256" key="5">
    <source>
        <dbReference type="ARBA" id="ARBA00022695"/>
    </source>
</evidence>
<comment type="caution">
    <text evidence="21">The sequence shown here is derived from an EMBL/GenBank/DDBJ whole genome shotgun (WGS) entry which is preliminary data.</text>
</comment>
<dbReference type="InterPro" id="IPR007120">
    <property type="entry name" value="DNA-dir_RNAP_su2_dom"/>
</dbReference>
<keyword evidence="9 14" id="KW-0804">Transcription</keyword>
<dbReference type="Pfam" id="PF04565">
    <property type="entry name" value="RNA_pol_Rpb2_3"/>
    <property type="match status" value="1"/>
</dbReference>
<dbReference type="GO" id="GO:0003899">
    <property type="term" value="F:DNA-directed RNA polymerase activity"/>
    <property type="evidence" value="ECO:0007669"/>
    <property type="project" value="UniProtKB-EC"/>
</dbReference>
<feature type="domain" description="DNA-directed RNA polymerase subunit 2 hybrid-binding" evidence="15">
    <location>
        <begin position="692"/>
        <end position="1063"/>
    </location>
</feature>
<dbReference type="EC" id="2.7.7.6" evidence="14"/>
<dbReference type="Gene3D" id="3.90.1110.10">
    <property type="entry name" value="RNA polymerase Rpb2, domain 2"/>
    <property type="match status" value="1"/>
</dbReference>
<keyword evidence="10" id="KW-0539">Nucleus</keyword>
<dbReference type="Pfam" id="PF06883">
    <property type="entry name" value="RNA_pol_Rpa2_4"/>
    <property type="match status" value="1"/>
</dbReference>
<dbReference type="GO" id="GO:0009561">
    <property type="term" value="P:megagametogenesis"/>
    <property type="evidence" value="ECO:0007669"/>
    <property type="project" value="UniProtKB-ARBA"/>
</dbReference>
<evidence type="ECO:0000259" key="19">
    <source>
        <dbReference type="Pfam" id="PF04565"/>
    </source>
</evidence>
<dbReference type="Pfam" id="PF00562">
    <property type="entry name" value="RNA_pol_Rpb2_6"/>
    <property type="match status" value="1"/>
</dbReference>
<dbReference type="FunFam" id="3.90.1110.10:FF:000007">
    <property type="entry name" value="DNA-directed RNA polymerase subunit beta"/>
    <property type="match status" value="1"/>
</dbReference>
<evidence type="ECO:0000259" key="16">
    <source>
        <dbReference type="Pfam" id="PF04560"/>
    </source>
</evidence>
<feature type="domain" description="DNA-directed RNA polymerase I subunit RPA2" evidence="20">
    <location>
        <begin position="577"/>
        <end position="634"/>
    </location>
</feature>
<protein>
    <recommendedName>
        <fullName evidence="14">DNA-directed RNA polymerase subunit beta</fullName>
        <ecNumber evidence="14">2.7.7.6</ecNumber>
    </recommendedName>
</protein>
<dbReference type="InterPro" id="IPR015712">
    <property type="entry name" value="DNA-dir_RNA_pol_su2"/>
</dbReference>
<keyword evidence="3 14" id="KW-0240">DNA-directed RNA polymerase</keyword>
<dbReference type="PROSITE" id="PS01166">
    <property type="entry name" value="RNA_POL_BETA"/>
    <property type="match status" value="1"/>
</dbReference>
<feature type="domain" description="RNA polymerase beta subunit protrusion" evidence="18">
    <location>
        <begin position="24"/>
        <end position="408"/>
    </location>
</feature>
<dbReference type="GO" id="GO:0008270">
    <property type="term" value="F:zinc ion binding"/>
    <property type="evidence" value="ECO:0007669"/>
    <property type="project" value="UniProtKB-KW"/>
</dbReference>
<dbReference type="InterPro" id="IPR037033">
    <property type="entry name" value="DNA-dir_RNAP_su2_hyb_sf"/>
</dbReference>
<feature type="domain" description="RNA polymerase Rpb2" evidence="16">
    <location>
        <begin position="1065"/>
        <end position="1173"/>
    </location>
</feature>
<dbReference type="Pfam" id="PF04560">
    <property type="entry name" value="RNA_pol_Rpb2_7"/>
    <property type="match status" value="1"/>
</dbReference>
<dbReference type="InterPro" id="IPR009674">
    <property type="entry name" value="Rpa2_dom_4"/>
</dbReference>
<dbReference type="Gene3D" id="3.90.1800.10">
    <property type="entry name" value="RNA polymerase alpha subunit dimerisation domain"/>
    <property type="match status" value="1"/>
</dbReference>
<dbReference type="Gene3D" id="2.40.50.150">
    <property type="match status" value="1"/>
</dbReference>
<evidence type="ECO:0000256" key="12">
    <source>
        <dbReference type="ARBA" id="ARBA00058576"/>
    </source>
</evidence>
<evidence type="ECO:0000259" key="17">
    <source>
        <dbReference type="Pfam" id="PF04561"/>
    </source>
</evidence>
<evidence type="ECO:0000256" key="6">
    <source>
        <dbReference type="ARBA" id="ARBA00022723"/>
    </source>
</evidence>
<dbReference type="FunFam" id="3.90.1100.10:FF:000008">
    <property type="entry name" value="DNA-directed RNA polymerase subunit beta"/>
    <property type="match status" value="1"/>
</dbReference>
<keyword evidence="8" id="KW-0862">Zinc</keyword>
<feature type="domain" description="RNA polymerase Rpb2" evidence="17">
    <location>
        <begin position="200"/>
        <end position="372"/>
    </location>
</feature>
<dbReference type="GO" id="GO:0006351">
    <property type="term" value="P:DNA-templated transcription"/>
    <property type="evidence" value="ECO:0007669"/>
    <property type="project" value="InterPro"/>
</dbReference>
<dbReference type="InterPro" id="IPR037034">
    <property type="entry name" value="RNA_pol_Rpb2_2_sf"/>
</dbReference>
<dbReference type="InterPro" id="IPR007121">
    <property type="entry name" value="RNA_pol_bsu_CS"/>
</dbReference>
<evidence type="ECO:0000259" key="18">
    <source>
        <dbReference type="Pfam" id="PF04563"/>
    </source>
</evidence>
<evidence type="ECO:0000256" key="1">
    <source>
        <dbReference type="ARBA" id="ARBA00004123"/>
    </source>
</evidence>
<evidence type="ECO:0000256" key="13">
    <source>
        <dbReference type="RuleBase" id="RU000434"/>
    </source>
</evidence>
<dbReference type="SUPFAM" id="SSF64484">
    <property type="entry name" value="beta and beta-prime subunits of DNA dependent RNA-polymerase"/>
    <property type="match status" value="1"/>
</dbReference>
<keyword evidence="5 14" id="KW-0548">Nucleotidyltransferase</keyword>
<dbReference type="Proteomes" id="UP001165190">
    <property type="component" value="Unassembled WGS sequence"/>
</dbReference>
<keyword evidence="7" id="KW-0863">Zinc-finger</keyword>
<dbReference type="Pfam" id="PF04563">
    <property type="entry name" value="RNA_pol_Rpb2_1"/>
    <property type="match status" value="1"/>
</dbReference>
<evidence type="ECO:0000256" key="3">
    <source>
        <dbReference type="ARBA" id="ARBA00022478"/>
    </source>
</evidence>
<dbReference type="InterPro" id="IPR007645">
    <property type="entry name" value="RNA_pol_Rpb2_3"/>
</dbReference>
<dbReference type="PANTHER" id="PTHR20856">
    <property type="entry name" value="DNA-DIRECTED RNA POLYMERASE I SUBUNIT 2"/>
    <property type="match status" value="1"/>
</dbReference>
<dbReference type="CDD" id="cd00653">
    <property type="entry name" value="RNA_pol_B_RPB2"/>
    <property type="match status" value="1"/>
</dbReference>
<feature type="domain" description="RNA polymerase Rpb2" evidence="19">
    <location>
        <begin position="460"/>
        <end position="523"/>
    </location>
</feature>
<dbReference type="GO" id="GO:0005634">
    <property type="term" value="C:nucleus"/>
    <property type="evidence" value="ECO:0007669"/>
    <property type="project" value="UniProtKB-SubCell"/>
</dbReference>
<evidence type="ECO:0000256" key="9">
    <source>
        <dbReference type="ARBA" id="ARBA00023163"/>
    </source>
</evidence>
<keyword evidence="22" id="KW-1185">Reference proteome</keyword>
<dbReference type="FunFam" id="2.40.270.10:FF:000006">
    <property type="entry name" value="DNA-directed RNA polymerase subunit beta"/>
    <property type="match status" value="1"/>
</dbReference>
<keyword evidence="6" id="KW-0479">Metal-binding</keyword>
<evidence type="ECO:0000313" key="22">
    <source>
        <dbReference type="Proteomes" id="UP001165190"/>
    </source>
</evidence>
<evidence type="ECO:0000259" key="15">
    <source>
        <dbReference type="Pfam" id="PF00562"/>
    </source>
</evidence>
<dbReference type="FunFam" id="3.90.1800.10:FF:000004">
    <property type="entry name" value="DNA-directed RNA polymerase subunit beta"/>
    <property type="match status" value="1"/>
</dbReference>
<dbReference type="Gene3D" id="3.90.1100.10">
    <property type="match status" value="2"/>
</dbReference>
<reference evidence="21" key="1">
    <citation type="submission" date="2023-05" db="EMBL/GenBank/DDBJ databases">
        <title>Genome and transcriptome analyses reveal genes involved in the formation of fine ridges on petal epidermal cells in Hibiscus trionum.</title>
        <authorList>
            <person name="Koshimizu S."/>
            <person name="Masuda S."/>
            <person name="Ishii T."/>
            <person name="Shirasu K."/>
            <person name="Hoshino A."/>
            <person name="Arita M."/>
        </authorList>
    </citation>
    <scope>NUCLEOTIDE SEQUENCE</scope>
    <source>
        <strain evidence="21">Hamamatsu line</strain>
    </source>
</reference>
<accession>A0A9W7HR26</accession>
<gene>
    <name evidence="21" type="ORF">HRI_001711800</name>
</gene>
<evidence type="ECO:0000256" key="2">
    <source>
        <dbReference type="ARBA" id="ARBA00006835"/>
    </source>
</evidence>
<dbReference type="OrthoDB" id="10248617at2759"/>
<evidence type="ECO:0000256" key="11">
    <source>
        <dbReference type="ARBA" id="ARBA00048552"/>
    </source>
</evidence>
<evidence type="ECO:0000256" key="7">
    <source>
        <dbReference type="ARBA" id="ARBA00022771"/>
    </source>
</evidence>
<evidence type="ECO:0000256" key="14">
    <source>
        <dbReference type="RuleBase" id="RU363031"/>
    </source>
</evidence>
<evidence type="ECO:0000256" key="8">
    <source>
        <dbReference type="ARBA" id="ARBA00022833"/>
    </source>
</evidence>
<dbReference type="EMBL" id="BSYR01000017">
    <property type="protein sequence ID" value="GMI80425.1"/>
    <property type="molecule type" value="Genomic_DNA"/>
</dbReference>
<comment type="function">
    <text evidence="14">DNA-dependent RNA polymerase catalyzes the transcription of DNA into RNA using the four ribonucleoside triphosphates as substrates.</text>
</comment>
<name>A0A9W7HR26_HIBTR</name>
<dbReference type="AlphaFoldDB" id="A0A9W7HR26"/>
<dbReference type="Pfam" id="PF04561">
    <property type="entry name" value="RNA_pol_Rpb2_2"/>
    <property type="match status" value="1"/>
</dbReference>
<dbReference type="FunFam" id="2.40.270.10:FF:000011">
    <property type="entry name" value="DNA-directed RNA polymerase subunit beta"/>
    <property type="match status" value="1"/>
</dbReference>
<organism evidence="21 22">
    <name type="scientific">Hibiscus trionum</name>
    <name type="common">Flower of an hour</name>
    <dbReference type="NCBI Taxonomy" id="183268"/>
    <lineage>
        <taxon>Eukaryota</taxon>
        <taxon>Viridiplantae</taxon>
        <taxon>Streptophyta</taxon>
        <taxon>Embryophyta</taxon>
        <taxon>Tracheophyta</taxon>
        <taxon>Spermatophyta</taxon>
        <taxon>Magnoliopsida</taxon>
        <taxon>eudicotyledons</taxon>
        <taxon>Gunneridae</taxon>
        <taxon>Pentapetalae</taxon>
        <taxon>rosids</taxon>
        <taxon>malvids</taxon>
        <taxon>Malvales</taxon>
        <taxon>Malvaceae</taxon>
        <taxon>Malvoideae</taxon>
        <taxon>Hibiscus</taxon>
    </lineage>
</organism>
<comment type="subcellular location">
    <subcellularLocation>
        <location evidence="1">Nucleus</location>
    </subcellularLocation>
</comment>
<dbReference type="InterPro" id="IPR007641">
    <property type="entry name" value="RNA_pol_Rpb2_7"/>
</dbReference>
<dbReference type="GO" id="GO:0032549">
    <property type="term" value="F:ribonucleoside binding"/>
    <property type="evidence" value="ECO:0007669"/>
    <property type="project" value="InterPro"/>
</dbReference>
<sequence>METLREQRRGQLPSAKELDELKELFKHHIESFDYMIDKGLEIMLSNIDPVQIYDPVSTSTLRISLDHPELFLPQKDRASKTSAGALLPFECRQAKISYTGSLHLDVCFQWNGGVVIREKINFGELPIMLRSKRCYLRDADAKKMVACKEEAAEMGGYFVLNGLERVVRALILPKRNYPMSLVRNSFRDRREGYTDKAVVIRCVRDDLSSVTVKLYYIHNGSARLGFWIQGREYMLPVGIVLKALIDSNDREIYTKLTCCYTGKDGEVKGAVGTQLVGERAKIVLDEVRHLALFTKEQCLQHIGEHFQPVMEGMESESYSSVADAVLRNFIFVHLDDNNDKFNLLIFMVQKLFSLIDQTSAPDNSDSLQNQEILLPGHLIIIYLKEKLEEWLRKGKKLIEDMINNKSKNLEFSSSTNLKKVMEKNSPKQISAAIENLLKTGRLITQTGLDLQQRAGFTVQAERLNYLRFISFFRSVHRGASFAGLRTTSVRKLLPESWGFLCPVHTPDGEPCGLLNHMTCTCRITSYYDSQGNTRDFFQIRRFIYGILVQEGMTPSLPKIDHAGPPGALPVLLDGRVIGSLSSGGADEVVAKLRKWKVSAVPKFPDDLEVGYVPLSLGGTYPGLYLFTSPSRFIRPVRNISSPSADGKDIELIGPFEQVFMEIKCPDGGDGGRSITFPATHEELMPTAMLSVVANLTPWSNHNQSPRNMYQCQMAKQTMAYSLQALHSRADQKLYHLQTPQTPIVRTKTYTKYFLDNYPSGTNAIVAVLAYTGYDMEDAMILNKSSVERGMCHGKIYQTETIDLCEGRSKSDRGQRIFKREHSDKTISSFVDSDGLPYIGQVIHGNEPYCSTINQVTNSKKIYNRKGSEVAIVDYVAVDTKNKQHLQKVNIRFRHPRNPVIGDKFSSRHGQKGVCSQLWPDIDMPFSGVTGMRPDLIINPHAFPSRMTIGMLMESIAAKGGSLHGKFVDATPFADAVKGADGKTETESESLVDELGSMLRARGFNYHGVEVLYSGVYGTELTCEIFIGPVYYQRLRHMVSDKYQVRATGQVDQITRQPIKGRKRGGGIRFGEMERDSMLAHGAAYLLHDRLHTCSDYHIADVCSLCGSILTPTILQTQKRVVREIGGLPPARAPKKVMCHACQTSKGMESVAMPYVFRYLAAELAAMNIKMTLKLSSGAGA</sequence>
<comment type="function">
    <text evidence="12">Essential for the completion of the three rounds of mitosis in female megaspores required for the development of mature gametophytes.</text>
</comment>
<keyword evidence="4 14" id="KW-0808">Transferase</keyword>
<dbReference type="Gene3D" id="2.40.270.10">
    <property type="entry name" value="DNA-directed RNA polymerase, subunit 2, domain 6"/>
    <property type="match status" value="1"/>
</dbReference>
<proteinExistence type="inferred from homology"/>
<dbReference type="InterPro" id="IPR007644">
    <property type="entry name" value="RNA_pol_bsu_protrusion"/>
</dbReference>
<evidence type="ECO:0000256" key="10">
    <source>
        <dbReference type="ARBA" id="ARBA00023242"/>
    </source>
</evidence>
<comment type="similarity">
    <text evidence="2 13">Belongs to the RNA polymerase beta chain family.</text>
</comment>
<dbReference type="InterPro" id="IPR007642">
    <property type="entry name" value="RNA_pol_Rpb2_2"/>
</dbReference>